<evidence type="ECO:0000256" key="1">
    <source>
        <dbReference type="SAM" id="Phobius"/>
    </source>
</evidence>
<feature type="domain" description="Reverse transcriptase" evidence="2">
    <location>
        <begin position="312"/>
        <end position="576"/>
    </location>
</feature>
<protein>
    <recommendedName>
        <fullName evidence="2">Reverse transcriptase domain-containing protein</fullName>
    </recommendedName>
</protein>
<reference evidence="3" key="3">
    <citation type="submission" date="2025-09" db="UniProtKB">
        <authorList>
            <consortium name="Ensembl"/>
        </authorList>
    </citation>
    <scope>IDENTIFICATION</scope>
</reference>
<accession>A0A8C9R6H4</accession>
<keyword evidence="1" id="KW-0812">Transmembrane</keyword>
<keyword evidence="4" id="KW-1185">Reference proteome</keyword>
<dbReference type="InterPro" id="IPR043502">
    <property type="entry name" value="DNA/RNA_pol_sf"/>
</dbReference>
<evidence type="ECO:0000313" key="4">
    <source>
        <dbReference type="Proteomes" id="UP000694397"/>
    </source>
</evidence>
<reference evidence="3 4" key="1">
    <citation type="submission" date="2019-04" db="EMBL/GenBank/DDBJ databases">
        <authorList>
            <consortium name="Wellcome Sanger Institute Data Sharing"/>
        </authorList>
    </citation>
    <scope>NUCLEOTIDE SEQUENCE [LARGE SCALE GENOMIC DNA]</scope>
</reference>
<proteinExistence type="predicted"/>
<dbReference type="InterPro" id="IPR000477">
    <property type="entry name" value="RT_dom"/>
</dbReference>
<dbReference type="SUPFAM" id="SSF56672">
    <property type="entry name" value="DNA/RNA polymerases"/>
    <property type="match status" value="1"/>
</dbReference>
<dbReference type="PROSITE" id="PS50878">
    <property type="entry name" value="RT_POL"/>
    <property type="match status" value="1"/>
</dbReference>
<name>A0A8C9R6H4_SCLFO</name>
<dbReference type="AlphaFoldDB" id="A0A8C9R6H4"/>
<dbReference type="Pfam" id="PF00078">
    <property type="entry name" value="RVT_1"/>
    <property type="match status" value="1"/>
</dbReference>
<feature type="transmembrane region" description="Helical" evidence="1">
    <location>
        <begin position="30"/>
        <end position="52"/>
    </location>
</feature>
<dbReference type="GeneTree" id="ENSGT01040000240375"/>
<dbReference type="Ensembl" id="ENSSFOT00015006454.2">
    <property type="protein sequence ID" value="ENSSFOP00015006354.1"/>
    <property type="gene ID" value="ENSSFOG00015004172.2"/>
</dbReference>
<evidence type="ECO:0000259" key="2">
    <source>
        <dbReference type="PROSITE" id="PS50878"/>
    </source>
</evidence>
<evidence type="ECO:0000313" key="3">
    <source>
        <dbReference type="Ensembl" id="ENSSFOP00015006354.1"/>
    </source>
</evidence>
<dbReference type="OrthoDB" id="8939918at2759"/>
<organism evidence="3 4">
    <name type="scientific">Scleropages formosus</name>
    <name type="common">Asian bonytongue</name>
    <name type="synonym">Osteoglossum formosum</name>
    <dbReference type="NCBI Taxonomy" id="113540"/>
    <lineage>
        <taxon>Eukaryota</taxon>
        <taxon>Metazoa</taxon>
        <taxon>Chordata</taxon>
        <taxon>Craniata</taxon>
        <taxon>Vertebrata</taxon>
        <taxon>Euteleostomi</taxon>
        <taxon>Actinopterygii</taxon>
        <taxon>Neopterygii</taxon>
        <taxon>Teleostei</taxon>
        <taxon>Osteoglossocephala</taxon>
        <taxon>Osteoglossomorpha</taxon>
        <taxon>Osteoglossiformes</taxon>
        <taxon>Osteoglossidae</taxon>
        <taxon>Scleropages</taxon>
    </lineage>
</organism>
<dbReference type="PANTHER" id="PTHR33332">
    <property type="entry name" value="REVERSE TRANSCRIPTASE DOMAIN-CONTAINING PROTEIN"/>
    <property type="match status" value="1"/>
</dbReference>
<dbReference type="Proteomes" id="UP000694397">
    <property type="component" value="Chromosome 1"/>
</dbReference>
<sequence length="576" mass="63307">MSRTFIQVAFCCSFSPSTSPCPSPPLFTKLAIAMTLFFLVTVAVLSVIPLHVSDHFFIFFQPCLTTNPSPSSAPIVTFHRNLKSLSPSCLYPATLSALPSAAQFSDLSIDNSTNIFLSALSFSLDSLCPLISRPARPSAIQWLINALCDRRTKLQAAEQRWHKSKTCVGLDVYKELFSTFLSAVSSAKTTFFHNKIQPAIKKTIQTLHHFSCILCPLLPPSPSFLILNDFALFFRDKVKAIIDKFSTSPCPVCTGLPCKVTFSEFKLLSETEISDLLISHRATTCLLDLIPLTLLKTNFPQLSTFISKIINSLLSSGCFPSAVKTALISPLLKKPSLDPKSVQNYRPVSLLPSLSKTVERVACDQLSEFLTRNHLCDGYQSQFKVSHSTKTLLLAASHALRVARVASLSSDVILLYLFAAFDTVNHQILLSSLSQLGIKGTVLRWLETYLSDRSNQVVWRAPRSSPLSLSTGLLQGSVLGPLLFRNCTSSLGPVIASYGFNYHCFADDNQLFLSFPPGRSDISDHISACLLELSAWVSDHHLQLNLSKTEILNLPAGLSFCYGQTGQLTHFANLLG</sequence>
<reference evidence="3" key="2">
    <citation type="submission" date="2025-08" db="UniProtKB">
        <authorList>
            <consortium name="Ensembl"/>
        </authorList>
    </citation>
    <scope>IDENTIFICATION</scope>
</reference>
<keyword evidence="1" id="KW-1133">Transmembrane helix</keyword>
<keyword evidence="1" id="KW-0472">Membrane</keyword>